<name>A0AAV1R8Q8_9ROSI</name>
<evidence type="ECO:0000313" key="2">
    <source>
        <dbReference type="Proteomes" id="UP001314170"/>
    </source>
</evidence>
<comment type="caution">
    <text evidence="1">The sequence shown here is derived from an EMBL/GenBank/DDBJ whole genome shotgun (WGS) entry which is preliminary data.</text>
</comment>
<dbReference type="Proteomes" id="UP001314170">
    <property type="component" value="Unassembled WGS sequence"/>
</dbReference>
<proteinExistence type="predicted"/>
<gene>
    <name evidence="1" type="ORF">DCAF_LOCUS7918</name>
</gene>
<sequence length="90" mass="10064">MDRYEERWQKGVDSNGNDGIMGFVIVVAGEQWISVFGSSDYDGVVARDSSAVCRSGEDDTGQLCFDYVRESCNDEFWMRKMVGLIGFDSA</sequence>
<organism evidence="1 2">
    <name type="scientific">Dovyalis caffra</name>
    <dbReference type="NCBI Taxonomy" id="77055"/>
    <lineage>
        <taxon>Eukaryota</taxon>
        <taxon>Viridiplantae</taxon>
        <taxon>Streptophyta</taxon>
        <taxon>Embryophyta</taxon>
        <taxon>Tracheophyta</taxon>
        <taxon>Spermatophyta</taxon>
        <taxon>Magnoliopsida</taxon>
        <taxon>eudicotyledons</taxon>
        <taxon>Gunneridae</taxon>
        <taxon>Pentapetalae</taxon>
        <taxon>rosids</taxon>
        <taxon>fabids</taxon>
        <taxon>Malpighiales</taxon>
        <taxon>Salicaceae</taxon>
        <taxon>Flacourtieae</taxon>
        <taxon>Dovyalis</taxon>
    </lineage>
</organism>
<protein>
    <submittedName>
        <fullName evidence="1">Uncharacterized protein</fullName>
    </submittedName>
</protein>
<evidence type="ECO:0000313" key="1">
    <source>
        <dbReference type="EMBL" id="CAK7330361.1"/>
    </source>
</evidence>
<accession>A0AAV1R8Q8</accession>
<keyword evidence="2" id="KW-1185">Reference proteome</keyword>
<dbReference type="AlphaFoldDB" id="A0AAV1R8Q8"/>
<dbReference type="EMBL" id="CAWUPB010000913">
    <property type="protein sequence ID" value="CAK7330361.1"/>
    <property type="molecule type" value="Genomic_DNA"/>
</dbReference>
<reference evidence="1 2" key="1">
    <citation type="submission" date="2024-01" db="EMBL/GenBank/DDBJ databases">
        <authorList>
            <person name="Waweru B."/>
        </authorList>
    </citation>
    <scope>NUCLEOTIDE SEQUENCE [LARGE SCALE GENOMIC DNA]</scope>
</reference>